<evidence type="ECO:0000256" key="4">
    <source>
        <dbReference type="ARBA" id="ARBA00023136"/>
    </source>
</evidence>
<dbReference type="PROSITE" id="PS51257">
    <property type="entry name" value="PROKAR_LIPOPROTEIN"/>
    <property type="match status" value="1"/>
</dbReference>
<dbReference type="AlphaFoldDB" id="A0A412IEA8"/>
<evidence type="ECO:0000256" key="6">
    <source>
        <dbReference type="SAM" id="SignalP"/>
    </source>
</evidence>
<reference evidence="9 10" key="1">
    <citation type="submission" date="2018-08" db="EMBL/GenBank/DDBJ databases">
        <title>A genome reference for cultivated species of the human gut microbiota.</title>
        <authorList>
            <person name="Zou Y."/>
            <person name="Xue W."/>
            <person name="Luo G."/>
        </authorList>
    </citation>
    <scope>NUCLEOTIDE SEQUENCE [LARGE SCALE GENOMIC DNA]</scope>
    <source>
        <strain evidence="9 10">AF22-3AC</strain>
    </source>
</reference>
<dbReference type="SUPFAM" id="SSF48452">
    <property type="entry name" value="TPR-like"/>
    <property type="match status" value="1"/>
</dbReference>
<protein>
    <submittedName>
        <fullName evidence="9">RagB/SusD family nutrient uptake outer membrane protein</fullName>
    </submittedName>
</protein>
<evidence type="ECO:0000313" key="9">
    <source>
        <dbReference type="EMBL" id="RGS35189.1"/>
    </source>
</evidence>
<comment type="similarity">
    <text evidence="2">Belongs to the SusD family.</text>
</comment>
<dbReference type="Gene3D" id="1.25.40.390">
    <property type="match status" value="1"/>
</dbReference>
<evidence type="ECO:0000259" key="7">
    <source>
        <dbReference type="Pfam" id="PF07980"/>
    </source>
</evidence>
<evidence type="ECO:0000259" key="8">
    <source>
        <dbReference type="Pfam" id="PF14322"/>
    </source>
</evidence>
<evidence type="ECO:0000256" key="1">
    <source>
        <dbReference type="ARBA" id="ARBA00004442"/>
    </source>
</evidence>
<feature type="signal peptide" evidence="6">
    <location>
        <begin position="1"/>
        <end position="21"/>
    </location>
</feature>
<dbReference type="Pfam" id="PF07980">
    <property type="entry name" value="SusD_RagB"/>
    <property type="match status" value="1"/>
</dbReference>
<feature type="chain" id="PRO_5019495733" evidence="6">
    <location>
        <begin position="22"/>
        <end position="630"/>
    </location>
</feature>
<dbReference type="GO" id="GO:0009279">
    <property type="term" value="C:cell outer membrane"/>
    <property type="evidence" value="ECO:0007669"/>
    <property type="project" value="UniProtKB-SubCell"/>
</dbReference>
<feature type="domain" description="SusD-like N-terminal" evidence="8">
    <location>
        <begin position="20"/>
        <end position="223"/>
    </location>
</feature>
<organism evidence="9 10">
    <name type="scientific">Bacteroides cellulosilyticus</name>
    <dbReference type="NCBI Taxonomy" id="246787"/>
    <lineage>
        <taxon>Bacteria</taxon>
        <taxon>Pseudomonadati</taxon>
        <taxon>Bacteroidota</taxon>
        <taxon>Bacteroidia</taxon>
        <taxon>Bacteroidales</taxon>
        <taxon>Bacteroidaceae</taxon>
        <taxon>Bacteroides</taxon>
    </lineage>
</organism>
<evidence type="ECO:0000313" key="10">
    <source>
        <dbReference type="Proteomes" id="UP000283341"/>
    </source>
</evidence>
<proteinExistence type="inferred from homology"/>
<keyword evidence="4" id="KW-0472">Membrane</keyword>
<dbReference type="InterPro" id="IPR011990">
    <property type="entry name" value="TPR-like_helical_dom_sf"/>
</dbReference>
<accession>A0A412IEA8</accession>
<evidence type="ECO:0000256" key="5">
    <source>
        <dbReference type="ARBA" id="ARBA00023237"/>
    </source>
</evidence>
<dbReference type="InterPro" id="IPR012944">
    <property type="entry name" value="SusD_RagB_dom"/>
</dbReference>
<comment type="subcellular location">
    <subcellularLocation>
        <location evidence="1">Cell outer membrane</location>
    </subcellularLocation>
</comment>
<name>A0A412IEA8_9BACE</name>
<comment type="caution">
    <text evidence="9">The sequence shown here is derived from an EMBL/GenBank/DDBJ whole genome shotgun (WGS) entry which is preliminary data.</text>
</comment>
<keyword evidence="3 6" id="KW-0732">Signal</keyword>
<feature type="domain" description="RagB/SusD" evidence="7">
    <location>
        <begin position="307"/>
        <end position="628"/>
    </location>
</feature>
<dbReference type="Proteomes" id="UP000283341">
    <property type="component" value="Unassembled WGS sequence"/>
</dbReference>
<dbReference type="RefSeq" id="WP_118403140.1">
    <property type="nucleotide sequence ID" value="NZ_JADNFX010000019.1"/>
</dbReference>
<keyword evidence="5" id="KW-0998">Cell outer membrane</keyword>
<sequence length="630" mass="72564">MKTFKYIFLLGALLLASCTDFLDKSPDDMETLDMVFGNKVNTEEWLAGCYSSIPDHERFIHQEGIMADDVTPNTIWAQWGWPCIYFQSGNWNPASTVDRDYWSVLPKRIRSSLIFIQNVKPNEAQLLTSQEVEYMKLEARFLIAYYYTLLVEKYGPVPFNPDKLWPLDTPTNELLATQTPFDEIVNWIDNELLEVSKGLPAVYPQAEKFGRATSLMCLAVRSRLLLFAASPLVNGNAEYKGHVNKDGVELFNSTYDASKWTRAAKAAKELIDAAHSAGRGLYKEYINGEIDPFLSYQNMMWKKESQGNKEILFARPNWAYWAIPFLAAPRGVGRGSGLGVSQSLVDAFFMSNGLPPILGYENNDVGRPIINAQSGYSESGFSTIPEFRTTNWTEGCWNNDVENNHGMITNAGTYKMYCQREPRFYVSVLYNGCWYNRLERPLNFLSGQPENNNPDCPESCYLMRKLIHPENNPVIEQWNYYPSILYRLGEAYLNYAEALNESDPDNPDILTYLNLIRERAGIPQYGNGQGMIPAPGTQEEMRDIIRRERRVELCCETEIRHNDIRRWMIGEKTLNTKFYGMNRQATTTQDFYKRSSYQNRVFYKKFYWFPIPQGDMDNNPNLVQSPGWDK</sequence>
<evidence type="ECO:0000256" key="3">
    <source>
        <dbReference type="ARBA" id="ARBA00022729"/>
    </source>
</evidence>
<dbReference type="EMBL" id="QRVJ01000016">
    <property type="protein sequence ID" value="RGS35189.1"/>
    <property type="molecule type" value="Genomic_DNA"/>
</dbReference>
<evidence type="ECO:0000256" key="2">
    <source>
        <dbReference type="ARBA" id="ARBA00006275"/>
    </source>
</evidence>
<gene>
    <name evidence="9" type="ORF">DWX97_17175</name>
</gene>
<dbReference type="InterPro" id="IPR033985">
    <property type="entry name" value="SusD-like_N"/>
</dbReference>
<dbReference type="Pfam" id="PF14322">
    <property type="entry name" value="SusD-like_3"/>
    <property type="match status" value="1"/>
</dbReference>